<dbReference type="PANTHER" id="PTHR15526:SF5">
    <property type="entry name" value="MUSKELIN"/>
    <property type="match status" value="1"/>
</dbReference>
<dbReference type="STRING" id="930992.A0A0D0B5A3"/>
<dbReference type="HOGENOM" id="CLU_2026781_0_0_1"/>
<evidence type="ECO:0000259" key="2">
    <source>
        <dbReference type="Pfam" id="PF06588"/>
    </source>
</evidence>
<dbReference type="GO" id="GO:0005737">
    <property type="term" value="C:cytoplasm"/>
    <property type="evidence" value="ECO:0007669"/>
    <property type="project" value="TreeGrafter"/>
</dbReference>
<organism evidence="3 4">
    <name type="scientific">Suillus luteus UH-Slu-Lm8-n1</name>
    <dbReference type="NCBI Taxonomy" id="930992"/>
    <lineage>
        <taxon>Eukaryota</taxon>
        <taxon>Fungi</taxon>
        <taxon>Dikarya</taxon>
        <taxon>Basidiomycota</taxon>
        <taxon>Agaricomycotina</taxon>
        <taxon>Agaricomycetes</taxon>
        <taxon>Agaricomycetidae</taxon>
        <taxon>Boletales</taxon>
        <taxon>Suillineae</taxon>
        <taxon>Suillaceae</taxon>
        <taxon>Suillus</taxon>
    </lineage>
</organism>
<feature type="domain" description="Muskelin N-terminal" evidence="2">
    <location>
        <begin position="1"/>
        <end position="110"/>
    </location>
</feature>
<dbReference type="Proteomes" id="UP000054485">
    <property type="component" value="Unassembled WGS sequence"/>
</dbReference>
<evidence type="ECO:0000313" key="3">
    <source>
        <dbReference type="EMBL" id="KIK45059.1"/>
    </source>
</evidence>
<protein>
    <recommendedName>
        <fullName evidence="2">Muskelin N-terminal domain-containing protein</fullName>
    </recommendedName>
</protein>
<proteinExistence type="predicted"/>
<keyword evidence="1" id="KW-0677">Repeat</keyword>
<gene>
    <name evidence="3" type="ORF">CY34DRAFT_78616</name>
</gene>
<name>A0A0D0B5A3_9AGAM</name>
<reference evidence="4" key="2">
    <citation type="submission" date="2015-01" db="EMBL/GenBank/DDBJ databases">
        <title>Evolutionary Origins and Diversification of the Mycorrhizal Mutualists.</title>
        <authorList>
            <consortium name="DOE Joint Genome Institute"/>
            <consortium name="Mycorrhizal Genomics Consortium"/>
            <person name="Kohler A."/>
            <person name="Kuo A."/>
            <person name="Nagy L.G."/>
            <person name="Floudas D."/>
            <person name="Copeland A."/>
            <person name="Barry K.W."/>
            <person name="Cichocki N."/>
            <person name="Veneault-Fourrey C."/>
            <person name="LaButti K."/>
            <person name="Lindquist E.A."/>
            <person name="Lipzen A."/>
            <person name="Lundell T."/>
            <person name="Morin E."/>
            <person name="Murat C."/>
            <person name="Riley R."/>
            <person name="Ohm R."/>
            <person name="Sun H."/>
            <person name="Tunlid A."/>
            <person name="Henrissat B."/>
            <person name="Grigoriev I.V."/>
            <person name="Hibbett D.S."/>
            <person name="Martin F."/>
        </authorList>
    </citation>
    <scope>NUCLEOTIDE SEQUENCE [LARGE SCALE GENOMIC DNA]</scope>
    <source>
        <strain evidence="4">UH-Slu-Lm8-n1</strain>
    </source>
</reference>
<dbReference type="InterPro" id="IPR010565">
    <property type="entry name" value="Muskelin_N"/>
</dbReference>
<evidence type="ECO:0000256" key="1">
    <source>
        <dbReference type="ARBA" id="ARBA00022737"/>
    </source>
</evidence>
<evidence type="ECO:0000313" key="4">
    <source>
        <dbReference type="Proteomes" id="UP000054485"/>
    </source>
</evidence>
<accession>A0A0D0B5A3</accession>
<dbReference type="EMBL" id="KN835179">
    <property type="protein sequence ID" value="KIK45059.1"/>
    <property type="molecule type" value="Genomic_DNA"/>
</dbReference>
<reference evidence="3 4" key="1">
    <citation type="submission" date="2014-04" db="EMBL/GenBank/DDBJ databases">
        <authorList>
            <consortium name="DOE Joint Genome Institute"/>
            <person name="Kuo A."/>
            <person name="Ruytinx J."/>
            <person name="Rineau F."/>
            <person name="Colpaert J."/>
            <person name="Kohler A."/>
            <person name="Nagy L.G."/>
            <person name="Floudas D."/>
            <person name="Copeland A."/>
            <person name="Barry K.W."/>
            <person name="Cichocki N."/>
            <person name="Veneault-Fourrey C."/>
            <person name="LaButti K."/>
            <person name="Lindquist E.A."/>
            <person name="Lipzen A."/>
            <person name="Lundell T."/>
            <person name="Morin E."/>
            <person name="Murat C."/>
            <person name="Sun H."/>
            <person name="Tunlid A."/>
            <person name="Henrissat B."/>
            <person name="Grigoriev I.V."/>
            <person name="Hibbett D.S."/>
            <person name="Martin F."/>
            <person name="Nordberg H.P."/>
            <person name="Cantor M.N."/>
            <person name="Hua S.X."/>
        </authorList>
    </citation>
    <scope>NUCLEOTIDE SEQUENCE [LARGE SCALE GENOMIC DNA]</scope>
    <source>
        <strain evidence="3 4">UH-Slu-Lm8-n1</strain>
    </source>
</reference>
<sequence>MNYTIVGCSEHSGNYVPEDILVDAPQDPSSRWTKRWILLKLETLSVHNIWKEHPCNMREFRVYVGLNPHHMMQALHAQLKDDTIYETFSLKHVNSEGICFPIRYIKIVPIS</sequence>
<dbReference type="InParanoid" id="A0A0D0B5A3"/>
<dbReference type="Pfam" id="PF06588">
    <property type="entry name" value="Muskelin_N"/>
    <property type="match status" value="1"/>
</dbReference>
<dbReference type="PANTHER" id="PTHR15526">
    <property type="entry name" value="MUSKELIN"/>
    <property type="match status" value="1"/>
</dbReference>
<dbReference type="Gene3D" id="2.60.120.260">
    <property type="entry name" value="Galactose-binding domain-like"/>
    <property type="match status" value="1"/>
</dbReference>
<dbReference type="InterPro" id="IPR052456">
    <property type="entry name" value="CTLH_complex_component"/>
</dbReference>
<dbReference type="AlphaFoldDB" id="A0A0D0B5A3"/>
<dbReference type="OrthoDB" id="10052615at2759"/>
<keyword evidence="4" id="KW-1185">Reference proteome</keyword>